<gene>
    <name evidence="2" type="ORF">V6E02_10740</name>
</gene>
<sequence length="126" mass="13528">MNKTLSVAVVVMIGMLALAGCKEQASTTGAPNTGERTDSKSTKEAVEQSTFCKVGLEALFGAVDCKPGQKIAFLPEQFCNEQLPILFAAGNCDLRYNVALTRGGVVCIYLPAAQQKKSEPEEQKKR</sequence>
<proteinExistence type="predicted"/>
<keyword evidence="1" id="KW-0732">Signal</keyword>
<name>A0ABV0EG86_9BURK</name>
<dbReference type="RefSeq" id="WP_347308799.1">
    <property type="nucleotide sequence ID" value="NZ_JBAJEX010000009.1"/>
</dbReference>
<evidence type="ECO:0000313" key="3">
    <source>
        <dbReference type="Proteomes" id="UP001482231"/>
    </source>
</evidence>
<evidence type="ECO:0000313" key="2">
    <source>
        <dbReference type="EMBL" id="MEO1767687.1"/>
    </source>
</evidence>
<feature type="chain" id="PRO_5046277322" description="Lipoprotein" evidence="1">
    <location>
        <begin position="20"/>
        <end position="126"/>
    </location>
</feature>
<feature type="signal peptide" evidence="1">
    <location>
        <begin position="1"/>
        <end position="19"/>
    </location>
</feature>
<protein>
    <recommendedName>
        <fullName evidence="4">Lipoprotein</fullName>
    </recommendedName>
</protein>
<evidence type="ECO:0000256" key="1">
    <source>
        <dbReference type="SAM" id="SignalP"/>
    </source>
</evidence>
<organism evidence="2 3">
    <name type="scientific">Thiobacter aerophilum</name>
    <dbReference type="NCBI Taxonomy" id="3121275"/>
    <lineage>
        <taxon>Bacteria</taxon>
        <taxon>Pseudomonadati</taxon>
        <taxon>Pseudomonadota</taxon>
        <taxon>Betaproteobacteria</taxon>
        <taxon>Burkholderiales</taxon>
        <taxon>Thiobacteraceae</taxon>
        <taxon>Thiobacter</taxon>
    </lineage>
</organism>
<keyword evidence="3" id="KW-1185">Reference proteome</keyword>
<dbReference type="EMBL" id="JBAJEX010000009">
    <property type="protein sequence ID" value="MEO1767687.1"/>
    <property type="molecule type" value="Genomic_DNA"/>
</dbReference>
<dbReference type="PROSITE" id="PS51257">
    <property type="entry name" value="PROKAR_LIPOPROTEIN"/>
    <property type="match status" value="1"/>
</dbReference>
<accession>A0ABV0EG86</accession>
<evidence type="ECO:0008006" key="4">
    <source>
        <dbReference type="Google" id="ProtNLM"/>
    </source>
</evidence>
<reference evidence="2 3" key="1">
    <citation type="submission" date="2024-02" db="EMBL/GenBank/DDBJ databases">
        <title>New thermophilic sulfur-oxidizing bacteria from a hot springs of the Uzon caldera (Kamchatka, Russia).</title>
        <authorList>
            <person name="Dukat A.M."/>
            <person name="Elcheninov A.G."/>
            <person name="Frolov E.N."/>
        </authorList>
    </citation>
    <scope>NUCLEOTIDE SEQUENCE [LARGE SCALE GENOMIC DNA]</scope>
    <source>
        <strain evidence="2 3">AK1</strain>
    </source>
</reference>
<comment type="caution">
    <text evidence="2">The sequence shown here is derived from an EMBL/GenBank/DDBJ whole genome shotgun (WGS) entry which is preliminary data.</text>
</comment>
<dbReference type="Proteomes" id="UP001482231">
    <property type="component" value="Unassembled WGS sequence"/>
</dbReference>